<sequence>GVMGLSPEEAIWYLFYLFVALLGIRAHRMHQAGRATPAARATGRIPIWISE</sequence>
<dbReference type="AlphaFoldDB" id="A0AA38KXS0"/>
<protein>
    <submittedName>
        <fullName evidence="2">Uncharacterized protein</fullName>
    </submittedName>
</protein>
<gene>
    <name evidence="2" type="ORF">KI387_025898</name>
</gene>
<reference evidence="2 3" key="1">
    <citation type="journal article" date="2021" name="Nat. Plants">
        <title>The Taxus genome provides insights into paclitaxel biosynthesis.</title>
        <authorList>
            <person name="Xiong X."/>
            <person name="Gou J."/>
            <person name="Liao Q."/>
            <person name="Li Y."/>
            <person name="Zhou Q."/>
            <person name="Bi G."/>
            <person name="Li C."/>
            <person name="Du R."/>
            <person name="Wang X."/>
            <person name="Sun T."/>
            <person name="Guo L."/>
            <person name="Liang H."/>
            <person name="Lu P."/>
            <person name="Wu Y."/>
            <person name="Zhang Z."/>
            <person name="Ro D.K."/>
            <person name="Shang Y."/>
            <person name="Huang S."/>
            <person name="Yan J."/>
        </authorList>
    </citation>
    <scope>NUCLEOTIDE SEQUENCE [LARGE SCALE GENOMIC DNA]</scope>
    <source>
        <strain evidence="2">Ta-2019</strain>
    </source>
</reference>
<dbReference type="Proteomes" id="UP000824469">
    <property type="component" value="Unassembled WGS sequence"/>
</dbReference>
<accession>A0AA38KXS0</accession>
<evidence type="ECO:0000313" key="2">
    <source>
        <dbReference type="EMBL" id="KAH9310863.1"/>
    </source>
</evidence>
<keyword evidence="3" id="KW-1185">Reference proteome</keyword>
<keyword evidence="1" id="KW-0472">Membrane</keyword>
<feature type="non-terminal residue" evidence="2">
    <location>
        <position position="1"/>
    </location>
</feature>
<dbReference type="EMBL" id="JAHRHJ020000006">
    <property type="protein sequence ID" value="KAH9310863.1"/>
    <property type="molecule type" value="Genomic_DNA"/>
</dbReference>
<proteinExistence type="predicted"/>
<organism evidence="2 3">
    <name type="scientific">Taxus chinensis</name>
    <name type="common">Chinese yew</name>
    <name type="synonym">Taxus wallichiana var. chinensis</name>
    <dbReference type="NCBI Taxonomy" id="29808"/>
    <lineage>
        <taxon>Eukaryota</taxon>
        <taxon>Viridiplantae</taxon>
        <taxon>Streptophyta</taxon>
        <taxon>Embryophyta</taxon>
        <taxon>Tracheophyta</taxon>
        <taxon>Spermatophyta</taxon>
        <taxon>Pinopsida</taxon>
        <taxon>Pinidae</taxon>
        <taxon>Conifers II</taxon>
        <taxon>Cupressales</taxon>
        <taxon>Taxaceae</taxon>
        <taxon>Taxus</taxon>
    </lineage>
</organism>
<feature type="non-terminal residue" evidence="2">
    <location>
        <position position="51"/>
    </location>
</feature>
<comment type="caution">
    <text evidence="2">The sequence shown here is derived from an EMBL/GenBank/DDBJ whole genome shotgun (WGS) entry which is preliminary data.</text>
</comment>
<evidence type="ECO:0000256" key="1">
    <source>
        <dbReference type="SAM" id="Phobius"/>
    </source>
</evidence>
<keyword evidence="1" id="KW-0812">Transmembrane</keyword>
<name>A0AA38KXS0_TAXCH</name>
<keyword evidence="1" id="KW-1133">Transmembrane helix</keyword>
<evidence type="ECO:0000313" key="3">
    <source>
        <dbReference type="Proteomes" id="UP000824469"/>
    </source>
</evidence>
<feature type="transmembrane region" description="Helical" evidence="1">
    <location>
        <begin position="12"/>
        <end position="28"/>
    </location>
</feature>